<accession>A0A382CH55</accession>
<evidence type="ECO:0000313" key="1">
    <source>
        <dbReference type="EMBL" id="SVB24657.1"/>
    </source>
</evidence>
<proteinExistence type="predicted"/>
<dbReference type="EMBL" id="UINC01034192">
    <property type="protein sequence ID" value="SVB24657.1"/>
    <property type="molecule type" value="Genomic_DNA"/>
</dbReference>
<reference evidence="1" key="1">
    <citation type="submission" date="2018-05" db="EMBL/GenBank/DDBJ databases">
        <authorList>
            <person name="Lanie J.A."/>
            <person name="Ng W.-L."/>
            <person name="Kazmierczak K.M."/>
            <person name="Andrzejewski T.M."/>
            <person name="Davidsen T.M."/>
            <person name="Wayne K.J."/>
            <person name="Tettelin H."/>
            <person name="Glass J.I."/>
            <person name="Rusch D."/>
            <person name="Podicherti R."/>
            <person name="Tsui H.-C.T."/>
            <person name="Winkler M.E."/>
        </authorList>
    </citation>
    <scope>NUCLEOTIDE SEQUENCE</scope>
</reference>
<protein>
    <submittedName>
        <fullName evidence="1">Uncharacterized protein</fullName>
    </submittedName>
</protein>
<dbReference type="AlphaFoldDB" id="A0A382CH55"/>
<name>A0A382CH55_9ZZZZ</name>
<organism evidence="1">
    <name type="scientific">marine metagenome</name>
    <dbReference type="NCBI Taxonomy" id="408172"/>
    <lineage>
        <taxon>unclassified sequences</taxon>
        <taxon>metagenomes</taxon>
        <taxon>ecological metagenomes</taxon>
    </lineage>
</organism>
<sequence length="37" mass="4355">VAECQSLDSRDYLDSDINVTVYELKLLYDAYNWIQTP</sequence>
<feature type="non-terminal residue" evidence="1">
    <location>
        <position position="1"/>
    </location>
</feature>
<feature type="non-terminal residue" evidence="1">
    <location>
        <position position="37"/>
    </location>
</feature>
<gene>
    <name evidence="1" type="ORF">METZ01_LOCUS177511</name>
</gene>